<dbReference type="EMBL" id="SBIQ01000012">
    <property type="protein sequence ID" value="KAF7684484.1"/>
    <property type="molecule type" value="Genomic_DNA"/>
</dbReference>
<dbReference type="GO" id="GO:0016301">
    <property type="term" value="F:kinase activity"/>
    <property type="evidence" value="ECO:0007669"/>
    <property type="project" value="UniProtKB-KW"/>
</dbReference>
<keyword evidence="4" id="KW-0418">Kinase</keyword>
<dbReference type="Proteomes" id="UP001516464">
    <property type="component" value="Unassembled WGS sequence"/>
</dbReference>
<evidence type="ECO:0000313" key="4">
    <source>
        <dbReference type="EMBL" id="KAF7684484.1"/>
    </source>
</evidence>
<dbReference type="EC" id="2.7.1.82" evidence="3"/>
<dbReference type="InterPro" id="IPR011009">
    <property type="entry name" value="Kinase-like_dom_sf"/>
</dbReference>
<evidence type="ECO:0000256" key="3">
    <source>
        <dbReference type="ARBA" id="ARBA00038874"/>
    </source>
</evidence>
<sequence length="307" mass="36307">MSESDYELLALTELENAFGHKNWNIKKLVDGRTNSTFLCCDSKNHLILRIYGADTELLIDREEEIRHLKMLNKNNLAPKLRARFKNGIMVDYIEGTTLTLQQCIDERQKIACLLQKWHGIKKNEQPILWNRMWQWYEIASRKYSEILKHLSVSYFIKELEKIVCSTERSTAFCHNDLVFGNIIKNDDNHIIFIDYEYSGVNYTSFDIANHFCEYAGENNEFSKIPNEEYMREWLVEYANNPSEIEKVISEIKIFIPIAHLFWGLWGLCRVEEIDSYDYGIRRIMEGIIQSSYFLFNKKSIHNGEIVK</sequence>
<comment type="pathway">
    <text evidence="1">Phospholipid metabolism; phosphatidylethanolamine biosynthesis; phosphatidylethanolamine from ethanolamine: step 1/3.</text>
</comment>
<proteinExistence type="inferred from homology"/>
<keyword evidence="5" id="KW-1185">Reference proteome</keyword>
<comment type="similarity">
    <text evidence="2">Belongs to the choline/ethanolamine kinase family.</text>
</comment>
<name>A0ABQ7I292_9MICR</name>
<dbReference type="PANTHER" id="PTHR22603:SF66">
    <property type="entry name" value="ETHANOLAMINE KINASE"/>
    <property type="match status" value="1"/>
</dbReference>
<accession>A0ABQ7I292</accession>
<reference evidence="4 5" key="1">
    <citation type="submission" date="2019-01" db="EMBL/GenBank/DDBJ databases">
        <title>Genomes sequencing and comparative genomics of infectious freshwater microsporidia, Cucumispora dikerogammari and Thelohania contejeani.</title>
        <authorList>
            <person name="Cormier A."/>
            <person name="Giraud I."/>
            <person name="Wattier R."/>
            <person name="Teixeira M."/>
            <person name="Grandjean F."/>
            <person name="Rigaud T."/>
            <person name="Cordaux R."/>
        </authorList>
    </citation>
    <scope>NUCLEOTIDE SEQUENCE [LARGE SCALE GENOMIC DNA]</scope>
    <source>
        <strain evidence="4">T1</strain>
        <tissue evidence="4">Spores</tissue>
    </source>
</reference>
<dbReference type="SUPFAM" id="SSF56112">
    <property type="entry name" value="Protein kinase-like (PK-like)"/>
    <property type="match status" value="1"/>
</dbReference>
<dbReference type="Gene3D" id="3.30.200.20">
    <property type="entry name" value="Phosphorylase Kinase, domain 1"/>
    <property type="match status" value="1"/>
</dbReference>
<evidence type="ECO:0000256" key="2">
    <source>
        <dbReference type="ARBA" id="ARBA00038211"/>
    </source>
</evidence>
<dbReference type="PANTHER" id="PTHR22603">
    <property type="entry name" value="CHOLINE/ETHANOALAMINE KINASE"/>
    <property type="match status" value="1"/>
</dbReference>
<evidence type="ECO:0000313" key="5">
    <source>
        <dbReference type="Proteomes" id="UP001516464"/>
    </source>
</evidence>
<dbReference type="Pfam" id="PF01633">
    <property type="entry name" value="Choline_kinase"/>
    <property type="match status" value="1"/>
</dbReference>
<comment type="caution">
    <text evidence="4">The sequence shown here is derived from an EMBL/GenBank/DDBJ whole genome shotgun (WGS) entry which is preliminary data.</text>
</comment>
<organism evidence="4 5">
    <name type="scientific">Astathelohania contejeani</name>
    <dbReference type="NCBI Taxonomy" id="164912"/>
    <lineage>
        <taxon>Eukaryota</taxon>
        <taxon>Fungi</taxon>
        <taxon>Fungi incertae sedis</taxon>
        <taxon>Microsporidia</taxon>
        <taxon>Astathelohaniidae</taxon>
        <taxon>Astathelohania</taxon>
    </lineage>
</organism>
<keyword evidence="4" id="KW-0808">Transferase</keyword>
<gene>
    <name evidence="4" type="primary">Etnk2</name>
    <name evidence="4" type="ORF">TCON_0350</name>
</gene>
<protein>
    <recommendedName>
        <fullName evidence="3">ethanolamine kinase</fullName>
        <ecNumber evidence="3">2.7.1.82</ecNumber>
    </recommendedName>
</protein>
<dbReference type="Gene3D" id="3.90.1200.10">
    <property type="match status" value="1"/>
</dbReference>
<evidence type="ECO:0000256" key="1">
    <source>
        <dbReference type="ARBA" id="ARBA00037883"/>
    </source>
</evidence>